<reference evidence="1 2" key="1">
    <citation type="submission" date="2024-01" db="EMBL/GenBank/DDBJ databases">
        <title>A telomere-to-telomere, gap-free genome of sweet tea (Lithocarpus litseifolius).</title>
        <authorList>
            <person name="Zhou J."/>
        </authorList>
    </citation>
    <scope>NUCLEOTIDE SEQUENCE [LARGE SCALE GENOMIC DNA]</scope>
    <source>
        <strain evidence="1">Zhou-2022a</strain>
        <tissue evidence="1">Leaf</tissue>
    </source>
</reference>
<accession>A0AAW2E2V3</accession>
<proteinExistence type="predicted"/>
<dbReference type="EMBL" id="JAZDWU010000001">
    <property type="protein sequence ID" value="KAL0015895.1"/>
    <property type="molecule type" value="Genomic_DNA"/>
</dbReference>
<gene>
    <name evidence="1" type="ORF">SO802_002964</name>
</gene>
<name>A0AAW2E2V3_9ROSI</name>
<dbReference type="Proteomes" id="UP001459277">
    <property type="component" value="Unassembled WGS sequence"/>
</dbReference>
<protein>
    <submittedName>
        <fullName evidence="1">Uncharacterized protein</fullName>
    </submittedName>
</protein>
<evidence type="ECO:0000313" key="2">
    <source>
        <dbReference type="Proteomes" id="UP001459277"/>
    </source>
</evidence>
<evidence type="ECO:0000313" key="1">
    <source>
        <dbReference type="EMBL" id="KAL0015895.1"/>
    </source>
</evidence>
<organism evidence="1 2">
    <name type="scientific">Lithocarpus litseifolius</name>
    <dbReference type="NCBI Taxonomy" id="425828"/>
    <lineage>
        <taxon>Eukaryota</taxon>
        <taxon>Viridiplantae</taxon>
        <taxon>Streptophyta</taxon>
        <taxon>Embryophyta</taxon>
        <taxon>Tracheophyta</taxon>
        <taxon>Spermatophyta</taxon>
        <taxon>Magnoliopsida</taxon>
        <taxon>eudicotyledons</taxon>
        <taxon>Gunneridae</taxon>
        <taxon>Pentapetalae</taxon>
        <taxon>rosids</taxon>
        <taxon>fabids</taxon>
        <taxon>Fagales</taxon>
        <taxon>Fagaceae</taxon>
        <taxon>Lithocarpus</taxon>
    </lineage>
</organism>
<keyword evidence="2" id="KW-1185">Reference proteome</keyword>
<dbReference type="AlphaFoldDB" id="A0AAW2E2V3"/>
<sequence>MYGSKRNNSRILICGSASDCSVFEAESKKGSFACQSILKARHVIEKGMLWRVGDWLKIRVFHDNWIPWCFPTKAVPHTQDIEDDLNVCSLIDQTTNEWNEHIIDQKIAPFMAHIIKAIPFCRTTQGDGLGVYKVNYDRAYFVEEEKAGIGVVVRNDLGQAIFEGDSEIVVKALVGDCPIRSSIGHIVKDFNGTDFVLSVSYAASLTNCTEIGEGNLINCRGPSSPVENIATQQTTSKEKGSLIFSLSLPKILFPLSSITLPILPRLEFSQ</sequence>
<comment type="caution">
    <text evidence="1">The sequence shown here is derived from an EMBL/GenBank/DDBJ whole genome shotgun (WGS) entry which is preliminary data.</text>
</comment>